<accession>A0A3E1RCQ7</accession>
<keyword evidence="3 5" id="KW-1133">Transmembrane helix</keyword>
<dbReference type="AlphaFoldDB" id="A0A3E1RCQ7"/>
<evidence type="ECO:0000259" key="6">
    <source>
        <dbReference type="PROSITE" id="PS50801"/>
    </source>
</evidence>
<feature type="transmembrane region" description="Helical" evidence="5">
    <location>
        <begin position="274"/>
        <end position="298"/>
    </location>
</feature>
<feature type="transmembrane region" description="Helical" evidence="5">
    <location>
        <begin position="348"/>
        <end position="367"/>
    </location>
</feature>
<dbReference type="GO" id="GO:0055085">
    <property type="term" value="P:transmembrane transport"/>
    <property type="evidence" value="ECO:0007669"/>
    <property type="project" value="InterPro"/>
</dbReference>
<evidence type="ECO:0000256" key="4">
    <source>
        <dbReference type="ARBA" id="ARBA00023136"/>
    </source>
</evidence>
<feature type="transmembrane region" description="Helical" evidence="5">
    <location>
        <begin position="78"/>
        <end position="98"/>
    </location>
</feature>
<dbReference type="GO" id="GO:0016020">
    <property type="term" value="C:membrane"/>
    <property type="evidence" value="ECO:0007669"/>
    <property type="project" value="UniProtKB-SubCell"/>
</dbReference>
<feature type="transmembrane region" description="Helical" evidence="5">
    <location>
        <begin position="374"/>
        <end position="393"/>
    </location>
</feature>
<comment type="caution">
    <text evidence="7">The sequence shown here is derived from an EMBL/GenBank/DDBJ whole genome shotgun (WGS) entry which is preliminary data.</text>
</comment>
<name>A0A3E1RCQ7_9BURK</name>
<dbReference type="SUPFAM" id="SSF52091">
    <property type="entry name" value="SpoIIaa-like"/>
    <property type="match status" value="1"/>
</dbReference>
<dbReference type="Gene3D" id="3.30.750.24">
    <property type="entry name" value="STAS domain"/>
    <property type="match status" value="1"/>
</dbReference>
<feature type="domain" description="STAS" evidence="6">
    <location>
        <begin position="458"/>
        <end position="571"/>
    </location>
</feature>
<evidence type="ECO:0000256" key="5">
    <source>
        <dbReference type="SAM" id="Phobius"/>
    </source>
</evidence>
<dbReference type="InterPro" id="IPR011547">
    <property type="entry name" value="SLC26A/SulP_dom"/>
</dbReference>
<evidence type="ECO:0000313" key="8">
    <source>
        <dbReference type="Proteomes" id="UP000260665"/>
    </source>
</evidence>
<evidence type="ECO:0000256" key="2">
    <source>
        <dbReference type="ARBA" id="ARBA00022692"/>
    </source>
</evidence>
<protein>
    <submittedName>
        <fullName evidence="7">Sodium-independent anion transporter</fullName>
    </submittedName>
</protein>
<feature type="transmembrane region" description="Helical" evidence="5">
    <location>
        <begin position="405"/>
        <end position="435"/>
    </location>
</feature>
<keyword evidence="4 5" id="KW-0472">Membrane</keyword>
<evidence type="ECO:0000256" key="1">
    <source>
        <dbReference type="ARBA" id="ARBA00004141"/>
    </source>
</evidence>
<gene>
    <name evidence="7" type="ORF">DIC66_12285</name>
</gene>
<feature type="transmembrane region" description="Helical" evidence="5">
    <location>
        <begin position="137"/>
        <end position="161"/>
    </location>
</feature>
<keyword evidence="8" id="KW-1185">Reference proteome</keyword>
<feature type="transmembrane region" description="Helical" evidence="5">
    <location>
        <begin position="181"/>
        <end position="199"/>
    </location>
</feature>
<dbReference type="EMBL" id="QFZK01000006">
    <property type="protein sequence ID" value="RFO96812.1"/>
    <property type="molecule type" value="Genomic_DNA"/>
</dbReference>
<evidence type="ECO:0000256" key="3">
    <source>
        <dbReference type="ARBA" id="ARBA00022989"/>
    </source>
</evidence>
<dbReference type="Pfam" id="PF00916">
    <property type="entry name" value="Sulfate_transp"/>
    <property type="match status" value="1"/>
</dbReference>
<proteinExistence type="predicted"/>
<dbReference type="OrthoDB" id="9769739at2"/>
<dbReference type="InterPro" id="IPR002645">
    <property type="entry name" value="STAS_dom"/>
</dbReference>
<dbReference type="Proteomes" id="UP000260665">
    <property type="component" value="Unassembled WGS sequence"/>
</dbReference>
<dbReference type="Pfam" id="PF01740">
    <property type="entry name" value="STAS"/>
    <property type="match status" value="1"/>
</dbReference>
<dbReference type="InterPro" id="IPR001902">
    <property type="entry name" value="SLC26A/SulP_fam"/>
</dbReference>
<dbReference type="PROSITE" id="PS50801">
    <property type="entry name" value="STAS"/>
    <property type="match status" value="1"/>
</dbReference>
<evidence type="ECO:0000313" key="7">
    <source>
        <dbReference type="EMBL" id="RFO96812.1"/>
    </source>
</evidence>
<dbReference type="InterPro" id="IPR036513">
    <property type="entry name" value="STAS_dom_sf"/>
</dbReference>
<feature type="transmembrane region" description="Helical" evidence="5">
    <location>
        <begin position="310"/>
        <end position="328"/>
    </location>
</feature>
<feature type="transmembrane region" description="Helical" evidence="5">
    <location>
        <begin position="104"/>
        <end position="125"/>
    </location>
</feature>
<dbReference type="CDD" id="cd07042">
    <property type="entry name" value="STAS_SulP_like_sulfate_transporter"/>
    <property type="match status" value="1"/>
</dbReference>
<reference evidence="7 8" key="1">
    <citation type="submission" date="2018-05" db="EMBL/GenBank/DDBJ databases">
        <title>Rhodoferax soyangensis sp.nov., isolated from an oligotrophic freshwater lake.</title>
        <authorList>
            <person name="Park M."/>
        </authorList>
    </citation>
    <scope>NUCLEOTIDE SEQUENCE [LARGE SCALE GENOMIC DNA]</scope>
    <source>
        <strain evidence="7 8">IMCC26218</strain>
    </source>
</reference>
<dbReference type="PANTHER" id="PTHR11814">
    <property type="entry name" value="SULFATE TRANSPORTER"/>
    <property type="match status" value="1"/>
</dbReference>
<comment type="subcellular location">
    <subcellularLocation>
        <location evidence="1">Membrane</location>
        <topology evidence="1">Multi-pass membrane protein</topology>
    </subcellularLocation>
</comment>
<feature type="transmembrane region" description="Helical" evidence="5">
    <location>
        <begin position="29"/>
        <end position="49"/>
    </location>
</feature>
<feature type="transmembrane region" description="Helical" evidence="5">
    <location>
        <begin position="55"/>
        <end position="71"/>
    </location>
</feature>
<sequence>MPHHSKRATLSVLPLWLVHYRRENLSSDIVAGAILAILVIPQSLAYALLAGLPPQVGLYASILPVIAYIWLGSSSLQALGPVAITSIMTYAVLSPLMAPGSPQYITMAAGLCLLSGLMTMAFGFLRLGFLSQLLSRPVVSGFISGSAVLIIISQLKFLLGVQATGSNSWQSLLSLLEHVQQTNPVTLTLGISALLWLMLSRYGLVPLASRLGWNTKRAEVWVRVMPLVVLATASVAMVALELDTRHQVAVVGAIKEGLGGIHFFLPGLDDLRTLFAPALIMAFIGTVQNITMGQALAAKYRERLEPNRELVGLGAANVVAAFYSGMPVGGGLSRTAINLAAGARTPMASLSAAISMLLIVLAGTHWFARLPLAVLAASIVVAAISMIDLKAFVQAWNYDRADALALLGAAAGVLLLGLELGIATGILLSLVTLLVRASTPHIAVIGRIVGTEHFRNVERHGVETIPGALFLRIDESLFFGNLNAVEARLSAELMKDARICDLVLIMSAVNRVDTTAMEALTDVNRDLSARGIRLHLAEVKGPVQDRLLHSPLWKALSGKVHMSVNSAFETLAAERRVDTGLYVI</sequence>
<feature type="transmembrane region" description="Helical" evidence="5">
    <location>
        <begin position="220"/>
        <end position="240"/>
    </location>
</feature>
<keyword evidence="2 5" id="KW-0812">Transmembrane</keyword>
<dbReference type="NCBIfam" id="TIGR00815">
    <property type="entry name" value="sulP"/>
    <property type="match status" value="1"/>
</dbReference>
<organism evidence="7 8">
    <name type="scientific">Rhodoferax lacus</name>
    <dbReference type="NCBI Taxonomy" id="2184758"/>
    <lineage>
        <taxon>Bacteria</taxon>
        <taxon>Pseudomonadati</taxon>
        <taxon>Pseudomonadota</taxon>
        <taxon>Betaproteobacteria</taxon>
        <taxon>Burkholderiales</taxon>
        <taxon>Comamonadaceae</taxon>
        <taxon>Rhodoferax</taxon>
    </lineage>
</organism>